<gene>
    <name evidence="3" type="ORF">PHMEG_0003639</name>
</gene>
<proteinExistence type="predicted"/>
<keyword evidence="2" id="KW-0812">Transmembrane</keyword>
<dbReference type="InterPro" id="IPR006461">
    <property type="entry name" value="PLAC_motif_containing"/>
</dbReference>
<protein>
    <recommendedName>
        <fullName evidence="5">PLAC8 family protein</fullName>
    </recommendedName>
</protein>
<dbReference type="STRING" id="4795.A0A225WVV5"/>
<evidence type="ECO:0000256" key="1">
    <source>
        <dbReference type="SAM" id="MobiDB-lite"/>
    </source>
</evidence>
<sequence>MSQPLSTETPAKPAEAPYWDQADASSQPATQDAMKDLESDDGLTRGQWQVGFCDCFNTLVPNCLMVTFCSCFSVAQISARLGVTTYSKALIACLVIIIAEFVISGIASFAVSNSTTVETDYTSDGRAYTYTTSSGSGAAVIVFRGVMILVHVMFALFVMHLRMKTRERFEIPGNSRNDFFAGFCCSCCALAQIATHIKSYNPGSCEFRQVAATLPPYTK</sequence>
<dbReference type="OrthoDB" id="1045822at2759"/>
<name>A0A225WVV5_9STRA</name>
<dbReference type="NCBIfam" id="TIGR01571">
    <property type="entry name" value="A_thal_Cys_rich"/>
    <property type="match status" value="1"/>
</dbReference>
<reference evidence="4" key="1">
    <citation type="submission" date="2017-03" db="EMBL/GenBank/DDBJ databases">
        <title>Phytopthora megakarya and P. palmivora, two closely related causual agents of cacao black pod achieved similar genome size and gene model numbers by different mechanisms.</title>
        <authorList>
            <person name="Ali S."/>
            <person name="Shao J."/>
            <person name="Larry D.J."/>
            <person name="Kronmiller B."/>
            <person name="Shen D."/>
            <person name="Strem M.D."/>
            <person name="Melnick R.L."/>
            <person name="Guiltinan M.J."/>
            <person name="Tyler B.M."/>
            <person name="Meinhardt L.W."/>
            <person name="Bailey B.A."/>
        </authorList>
    </citation>
    <scope>NUCLEOTIDE SEQUENCE [LARGE SCALE GENOMIC DNA]</scope>
    <source>
        <strain evidence="4">zdho120</strain>
    </source>
</reference>
<feature type="region of interest" description="Disordered" evidence="1">
    <location>
        <begin position="1"/>
        <end position="34"/>
    </location>
</feature>
<feature type="transmembrane region" description="Helical" evidence="2">
    <location>
        <begin position="89"/>
        <end position="111"/>
    </location>
</feature>
<dbReference type="Proteomes" id="UP000198211">
    <property type="component" value="Unassembled WGS sequence"/>
</dbReference>
<organism evidence="3 4">
    <name type="scientific">Phytophthora megakarya</name>
    <dbReference type="NCBI Taxonomy" id="4795"/>
    <lineage>
        <taxon>Eukaryota</taxon>
        <taxon>Sar</taxon>
        <taxon>Stramenopiles</taxon>
        <taxon>Oomycota</taxon>
        <taxon>Peronosporomycetes</taxon>
        <taxon>Peronosporales</taxon>
        <taxon>Peronosporaceae</taxon>
        <taxon>Phytophthora</taxon>
    </lineage>
</organism>
<feature type="transmembrane region" description="Helical" evidence="2">
    <location>
        <begin position="138"/>
        <end position="159"/>
    </location>
</feature>
<evidence type="ECO:0000313" key="4">
    <source>
        <dbReference type="Proteomes" id="UP000198211"/>
    </source>
</evidence>
<evidence type="ECO:0000256" key="2">
    <source>
        <dbReference type="SAM" id="Phobius"/>
    </source>
</evidence>
<evidence type="ECO:0000313" key="3">
    <source>
        <dbReference type="EMBL" id="OWZ21756.1"/>
    </source>
</evidence>
<dbReference type="Pfam" id="PF04749">
    <property type="entry name" value="PLAC8"/>
    <property type="match status" value="1"/>
</dbReference>
<comment type="caution">
    <text evidence="3">The sequence shown here is derived from an EMBL/GenBank/DDBJ whole genome shotgun (WGS) entry which is preliminary data.</text>
</comment>
<accession>A0A225WVV5</accession>
<keyword evidence="2" id="KW-0472">Membrane</keyword>
<keyword evidence="4" id="KW-1185">Reference proteome</keyword>
<dbReference type="AlphaFoldDB" id="A0A225WVV5"/>
<dbReference type="EMBL" id="NBNE01000191">
    <property type="protein sequence ID" value="OWZ21756.1"/>
    <property type="molecule type" value="Genomic_DNA"/>
</dbReference>
<keyword evidence="2" id="KW-1133">Transmembrane helix</keyword>
<dbReference type="PANTHER" id="PTHR15907">
    <property type="entry name" value="DUF614 FAMILY PROTEIN-RELATED"/>
    <property type="match status" value="1"/>
</dbReference>
<evidence type="ECO:0008006" key="5">
    <source>
        <dbReference type="Google" id="ProtNLM"/>
    </source>
</evidence>